<accession>A0ABQ4XTR1</accession>
<feature type="region of interest" description="Disordered" evidence="1">
    <location>
        <begin position="836"/>
        <end position="856"/>
    </location>
</feature>
<feature type="compositionally biased region" description="Pro residues" evidence="1">
    <location>
        <begin position="704"/>
        <end position="727"/>
    </location>
</feature>
<keyword evidence="2" id="KW-1133">Transmembrane helix</keyword>
<evidence type="ECO:0000313" key="4">
    <source>
        <dbReference type="EMBL" id="GJS68794.1"/>
    </source>
</evidence>
<dbReference type="Proteomes" id="UP001151760">
    <property type="component" value="Unassembled WGS sequence"/>
</dbReference>
<feature type="transmembrane region" description="Helical" evidence="2">
    <location>
        <begin position="982"/>
        <end position="1008"/>
    </location>
</feature>
<dbReference type="PANTHER" id="PTHR47592">
    <property type="entry name" value="PBF68 PROTEIN"/>
    <property type="match status" value="1"/>
</dbReference>
<feature type="region of interest" description="Disordered" evidence="1">
    <location>
        <begin position="704"/>
        <end position="734"/>
    </location>
</feature>
<feature type="compositionally biased region" description="Polar residues" evidence="1">
    <location>
        <begin position="104"/>
        <end position="114"/>
    </location>
</feature>
<proteinExistence type="predicted"/>
<dbReference type="PANTHER" id="PTHR47592:SF29">
    <property type="entry name" value="ZINC FINGER, CCHC-TYPE"/>
    <property type="match status" value="1"/>
</dbReference>
<keyword evidence="2" id="KW-0812">Transmembrane</keyword>
<gene>
    <name evidence="4" type="ORF">Tco_0683359</name>
</gene>
<feature type="compositionally biased region" description="Pro residues" evidence="1">
    <location>
        <begin position="847"/>
        <end position="856"/>
    </location>
</feature>
<feature type="region of interest" description="Disordered" evidence="1">
    <location>
        <begin position="87"/>
        <end position="114"/>
    </location>
</feature>
<comment type="caution">
    <text evidence="4">The sequence shown here is derived from an EMBL/GenBank/DDBJ whole genome shotgun (WGS) entry which is preliminary data.</text>
</comment>
<feature type="region of interest" description="Disordered" evidence="1">
    <location>
        <begin position="753"/>
        <end position="781"/>
    </location>
</feature>
<reference evidence="4" key="2">
    <citation type="submission" date="2022-01" db="EMBL/GenBank/DDBJ databases">
        <authorList>
            <person name="Yamashiro T."/>
            <person name="Shiraishi A."/>
            <person name="Satake H."/>
            <person name="Nakayama K."/>
        </authorList>
    </citation>
    <scope>NUCLEOTIDE SEQUENCE</scope>
</reference>
<organism evidence="4 5">
    <name type="scientific">Tanacetum coccineum</name>
    <dbReference type="NCBI Taxonomy" id="301880"/>
    <lineage>
        <taxon>Eukaryota</taxon>
        <taxon>Viridiplantae</taxon>
        <taxon>Streptophyta</taxon>
        <taxon>Embryophyta</taxon>
        <taxon>Tracheophyta</taxon>
        <taxon>Spermatophyta</taxon>
        <taxon>Magnoliopsida</taxon>
        <taxon>eudicotyledons</taxon>
        <taxon>Gunneridae</taxon>
        <taxon>Pentapetalae</taxon>
        <taxon>asterids</taxon>
        <taxon>campanulids</taxon>
        <taxon>Asterales</taxon>
        <taxon>Asteraceae</taxon>
        <taxon>Asteroideae</taxon>
        <taxon>Anthemideae</taxon>
        <taxon>Anthemidinae</taxon>
        <taxon>Tanacetum</taxon>
    </lineage>
</organism>
<keyword evidence="2" id="KW-0472">Membrane</keyword>
<dbReference type="Pfam" id="PF14223">
    <property type="entry name" value="Retrotran_gag_2"/>
    <property type="match status" value="1"/>
</dbReference>
<sequence length="1044" mass="118008">MFTDSTTKVDSEPQNGSNKDITNLYEYEQTLNVSAFLVAVEPRAVDIAESPVSMSIDLDAPSTSIPSIQEQEHSAIISQGFEESPKTPHFLDDPLHESLHEDSTSQGSLSNVRPSHTPYEHLSRWTKDHPIANVIGDPSCSVSTRKQLETDAIWCYFDALLTSIEPKNFKQELVSCPDKVMLIKLKWIYNVKTDEFSGVLNNKARLVAQGFRQEEGINFKESFAPVARIEAIHIFVYVSQPEGFVDQDNPLHVYKLKKAAYSLKQAPRACDSVDTPMIEKNKLDEDLQGTPVDATINHGMIGFVMYLTSNADHVGCQDTRRSTSGSAQFLEHQSDTKVLTMTMKILLEPTSNKLCASTDVKPCQGDSLEFYLITSSIYTDQWETMVIATVFDKVTKPLSSIHVDYHKPLHAGNPDGHSYWIKTVLKLKNFKKDVSFKLSILKKSMSMSVQKSQVYKMVKISQDDDKRLCLVDDLKEVQVHIQVKLNGTSSSLKGLILNGMSDPLFYIYQNVESSKELWDSLEAKYMAEDASSKKFLVSNFTNYKMTDSRPFMEQYNELLGILGRFTQHKMNMDEAIQVFYIINKLPPSWKDFKHTLKHLKEELTLVELGSHLRIEESLKVQDSDKPKGNNVVGPLVVNMVEHNNSTRYYHVNSVHLPVTYRQILRVDSDIGSPGINGPPIMPEDPYAYIMAAYQVPPSPDYIPGLEVPPSPDYIPGPEEPQSPPPLDFVPEPMYPEYMPQEDEILPAEEEPLPAAASPTADSPGYVPESDPEEERRGVEDSLRRIRLTTLLMGMMMMRTRTRMRRRRRRTQLRPTLSYLYTGRWSGEAFALTTPPPSPLTPLSSPLPQIPSPPPNSPTHIEIPESCLPLRKRVRFASPTPSREVEESSAADVRRLRVRTIALRIHGINLVGAIDEIAPTTLEGVNQRVITIIATIVEEETTSMYGIMEDAQDDRSQLRGRVNLLYRDTPVHRRLAVMIEREAKMVVVIGDYPMMLATLLFQMLCHYVLNHKRQVQLTKTLRLLKGLQTQMVELQRQHGLAKGPA</sequence>
<dbReference type="EMBL" id="BQNB010009816">
    <property type="protein sequence ID" value="GJS68794.1"/>
    <property type="molecule type" value="Genomic_DNA"/>
</dbReference>
<evidence type="ECO:0000256" key="1">
    <source>
        <dbReference type="SAM" id="MobiDB-lite"/>
    </source>
</evidence>
<dbReference type="InterPro" id="IPR013103">
    <property type="entry name" value="RVT_2"/>
</dbReference>
<feature type="compositionally biased region" description="Basic and acidic residues" evidence="1">
    <location>
        <begin position="87"/>
        <end position="103"/>
    </location>
</feature>
<name>A0ABQ4XTR1_9ASTR</name>
<dbReference type="Pfam" id="PF07727">
    <property type="entry name" value="RVT_2"/>
    <property type="match status" value="1"/>
</dbReference>
<evidence type="ECO:0000259" key="3">
    <source>
        <dbReference type="Pfam" id="PF07727"/>
    </source>
</evidence>
<protein>
    <submittedName>
        <fullName evidence="4">Retrovirus-related pol polyprotein from transposon TNT 1-94</fullName>
    </submittedName>
</protein>
<keyword evidence="5" id="KW-1185">Reference proteome</keyword>
<reference evidence="4" key="1">
    <citation type="journal article" date="2022" name="Int. J. Mol. Sci.">
        <title>Draft Genome of Tanacetum Coccineum: Genomic Comparison of Closely Related Tanacetum-Family Plants.</title>
        <authorList>
            <person name="Yamashiro T."/>
            <person name="Shiraishi A."/>
            <person name="Nakayama K."/>
            <person name="Satake H."/>
        </authorList>
    </citation>
    <scope>NUCLEOTIDE SEQUENCE</scope>
</reference>
<feature type="region of interest" description="Disordered" evidence="1">
    <location>
        <begin position="1"/>
        <end position="21"/>
    </location>
</feature>
<evidence type="ECO:0000313" key="5">
    <source>
        <dbReference type="Proteomes" id="UP001151760"/>
    </source>
</evidence>
<feature type="domain" description="Reverse transcriptase Ty1/copia-type" evidence="3">
    <location>
        <begin position="172"/>
        <end position="234"/>
    </location>
</feature>
<evidence type="ECO:0000256" key="2">
    <source>
        <dbReference type="SAM" id="Phobius"/>
    </source>
</evidence>